<protein>
    <submittedName>
        <fullName evidence="3">NB-ARC</fullName>
    </submittedName>
</protein>
<dbReference type="InterPro" id="IPR002182">
    <property type="entry name" value="NB-ARC"/>
</dbReference>
<dbReference type="InterPro" id="IPR025315">
    <property type="entry name" value="DUF4220"/>
</dbReference>
<dbReference type="InterPro" id="IPR044974">
    <property type="entry name" value="Disease_R_plants"/>
</dbReference>
<gene>
    <name evidence="3" type="ORF">RJ641_028747</name>
</gene>
<dbReference type="PANTHER" id="PTHR23155:SF1205">
    <property type="entry name" value="DISEASE RESISTANCE PROTEIN RPM1"/>
    <property type="match status" value="1"/>
</dbReference>
<dbReference type="AlphaFoldDB" id="A0AAN8W021"/>
<dbReference type="Pfam" id="PF00931">
    <property type="entry name" value="NB-ARC"/>
    <property type="match status" value="1"/>
</dbReference>
<dbReference type="SUPFAM" id="SSF52540">
    <property type="entry name" value="P-loop containing nucleoside triphosphate hydrolases"/>
    <property type="match status" value="1"/>
</dbReference>
<feature type="domain" description="NB-ARC" evidence="1">
    <location>
        <begin position="59"/>
        <end position="169"/>
    </location>
</feature>
<name>A0AAN8W021_9MAGN</name>
<evidence type="ECO:0000313" key="3">
    <source>
        <dbReference type="EMBL" id="KAK6939216.1"/>
    </source>
</evidence>
<organism evidence="3 4">
    <name type="scientific">Dillenia turbinata</name>
    <dbReference type="NCBI Taxonomy" id="194707"/>
    <lineage>
        <taxon>Eukaryota</taxon>
        <taxon>Viridiplantae</taxon>
        <taxon>Streptophyta</taxon>
        <taxon>Embryophyta</taxon>
        <taxon>Tracheophyta</taxon>
        <taxon>Spermatophyta</taxon>
        <taxon>Magnoliopsida</taxon>
        <taxon>eudicotyledons</taxon>
        <taxon>Gunneridae</taxon>
        <taxon>Pentapetalae</taxon>
        <taxon>Dilleniales</taxon>
        <taxon>Dilleniaceae</taxon>
        <taxon>Dillenia</taxon>
    </lineage>
</organism>
<evidence type="ECO:0000313" key="4">
    <source>
        <dbReference type="Proteomes" id="UP001370490"/>
    </source>
</evidence>
<comment type="caution">
    <text evidence="3">The sequence shown here is derived from an EMBL/GenBank/DDBJ whole genome shotgun (WGS) entry which is preliminary data.</text>
</comment>
<dbReference type="InterPro" id="IPR027417">
    <property type="entry name" value="P-loop_NTPase"/>
</dbReference>
<dbReference type="Pfam" id="PF13968">
    <property type="entry name" value="DUF4220"/>
    <property type="match status" value="1"/>
</dbReference>
<dbReference type="EMBL" id="JBAMMX010000005">
    <property type="protein sequence ID" value="KAK6939216.1"/>
    <property type="molecule type" value="Genomic_DNA"/>
</dbReference>
<evidence type="ECO:0000259" key="2">
    <source>
        <dbReference type="Pfam" id="PF13968"/>
    </source>
</evidence>
<reference evidence="3 4" key="1">
    <citation type="submission" date="2023-12" db="EMBL/GenBank/DDBJ databases">
        <title>A high-quality genome assembly for Dillenia turbinata (Dilleniales).</title>
        <authorList>
            <person name="Chanderbali A."/>
        </authorList>
    </citation>
    <scope>NUCLEOTIDE SEQUENCE [LARGE SCALE GENOMIC DNA]</scope>
    <source>
        <strain evidence="3">LSX21</strain>
        <tissue evidence="3">Leaf</tissue>
    </source>
</reference>
<proteinExistence type="predicted"/>
<dbReference type="Proteomes" id="UP001370490">
    <property type="component" value="Unassembled WGS sequence"/>
</dbReference>
<keyword evidence="4" id="KW-1185">Reference proteome</keyword>
<dbReference type="GO" id="GO:0043531">
    <property type="term" value="F:ADP binding"/>
    <property type="evidence" value="ECO:0007669"/>
    <property type="project" value="InterPro"/>
</dbReference>
<dbReference type="Gene3D" id="3.40.50.300">
    <property type="entry name" value="P-loop containing nucleotide triphosphate hydrolases"/>
    <property type="match status" value="1"/>
</dbReference>
<dbReference type="GO" id="GO:0098542">
    <property type="term" value="P:defense response to other organism"/>
    <property type="evidence" value="ECO:0007669"/>
    <property type="project" value="TreeGrafter"/>
</dbReference>
<sequence>MRSRLSGFGQTVPRIRGLRRRTRQLSSEVGAYGININDTSGSDLFSSSYTARAQRSGRMSRDLRRQILKQIMIITEEELDNLETPELGKMLYYYLGDKGYLIVLDDVWDTASWGDLSSALPDDCNGSRILITTRNESVVRYVGSGSYHLHHLTEEEIWKIVISGVFGAEDHEIPARQLIQLWIAEGFIHNGTSTLNLEDVGEQYLEELIDRNWSWWAKGGQMSANGVNHLDRREMRRLAIYGDNEEDILALMDPSHPIVAAAIVVRSFLYSDQVHRGGSSLPPPLWSSLMQQLRHLYFKHGSSLPDPRGTNHDRALCNLQTLSYIRPSGVARLIDFGYSGEWFDVVWKKGAKAGSSIPRTDTITAYALEDNELWLRHLLGLVFSFTTKHVEELLPAPVAHLSSQNDNQNQNP</sequence>
<evidence type="ECO:0000259" key="1">
    <source>
        <dbReference type="Pfam" id="PF00931"/>
    </source>
</evidence>
<accession>A0AAN8W021</accession>
<feature type="domain" description="DUF4220" evidence="2">
    <location>
        <begin position="360"/>
        <end position="385"/>
    </location>
</feature>
<dbReference type="PANTHER" id="PTHR23155">
    <property type="entry name" value="DISEASE RESISTANCE PROTEIN RP"/>
    <property type="match status" value="1"/>
</dbReference>